<protein>
    <submittedName>
        <fullName evidence="1">Uncharacterized protein</fullName>
    </submittedName>
</protein>
<evidence type="ECO:0000313" key="2">
    <source>
        <dbReference type="Proteomes" id="UP001154282"/>
    </source>
</evidence>
<feature type="non-terminal residue" evidence="1">
    <location>
        <position position="1"/>
    </location>
</feature>
<accession>A0AAV0Q2B7</accession>
<dbReference type="Proteomes" id="UP001154282">
    <property type="component" value="Unassembled WGS sequence"/>
</dbReference>
<gene>
    <name evidence="1" type="ORF">LITE_LOCUS40825</name>
</gene>
<dbReference type="AlphaFoldDB" id="A0AAV0Q2B7"/>
<proteinExistence type="predicted"/>
<evidence type="ECO:0000313" key="1">
    <source>
        <dbReference type="EMBL" id="CAI0476543.1"/>
    </source>
</evidence>
<sequence length="92" mass="10665">SKRIREARRSSSRRIRELKREFVPFPVIVLVGSRLVSEKKVDLESWEDEKKAKAFPSLEIQQNKVEGRRRRETEIRVGCVWVCSCLPAGGLV</sequence>
<feature type="non-terminal residue" evidence="1">
    <location>
        <position position="92"/>
    </location>
</feature>
<reference evidence="1" key="1">
    <citation type="submission" date="2022-08" db="EMBL/GenBank/DDBJ databases">
        <authorList>
            <person name="Gutierrez-Valencia J."/>
        </authorList>
    </citation>
    <scope>NUCLEOTIDE SEQUENCE</scope>
</reference>
<dbReference type="EMBL" id="CAMGYJ010000009">
    <property type="protein sequence ID" value="CAI0476543.1"/>
    <property type="molecule type" value="Genomic_DNA"/>
</dbReference>
<organism evidence="1 2">
    <name type="scientific">Linum tenue</name>
    <dbReference type="NCBI Taxonomy" id="586396"/>
    <lineage>
        <taxon>Eukaryota</taxon>
        <taxon>Viridiplantae</taxon>
        <taxon>Streptophyta</taxon>
        <taxon>Embryophyta</taxon>
        <taxon>Tracheophyta</taxon>
        <taxon>Spermatophyta</taxon>
        <taxon>Magnoliopsida</taxon>
        <taxon>eudicotyledons</taxon>
        <taxon>Gunneridae</taxon>
        <taxon>Pentapetalae</taxon>
        <taxon>rosids</taxon>
        <taxon>fabids</taxon>
        <taxon>Malpighiales</taxon>
        <taxon>Linaceae</taxon>
        <taxon>Linum</taxon>
    </lineage>
</organism>
<keyword evidence="2" id="KW-1185">Reference proteome</keyword>
<name>A0AAV0Q2B7_9ROSI</name>
<comment type="caution">
    <text evidence="1">The sequence shown here is derived from an EMBL/GenBank/DDBJ whole genome shotgun (WGS) entry which is preliminary data.</text>
</comment>